<evidence type="ECO:0000313" key="2">
    <source>
        <dbReference type="EMBL" id="AAP58554.1"/>
    </source>
</evidence>
<evidence type="ECO:0000256" key="1">
    <source>
        <dbReference type="SAM" id="SignalP"/>
    </source>
</evidence>
<sequence length="106" mass="11577">MNQIYSRKPLCVCAVLVLLLVCGANALGQQQNEPPPKPKQQVQDTDDVLRISTDLVQTAVSVVDKKGKFVEGLNIEDFELKVDGKPVPIGFFEQVTAGSSHEPVQM</sequence>
<feature type="signal peptide" evidence="1">
    <location>
        <begin position="1"/>
        <end position="26"/>
    </location>
</feature>
<keyword evidence="1" id="KW-0732">Signal</keyword>
<dbReference type="AlphaFoldDB" id="Q7X310"/>
<feature type="chain" id="PRO_5004293351" evidence="1">
    <location>
        <begin position="27"/>
        <end position="106"/>
    </location>
</feature>
<reference evidence="2" key="1">
    <citation type="journal article" date="2003" name="Mol. Microbiol.">
        <title>Acidobacteria form a coherent but highly diverse group within the bacterial domain: evidence from environmental genomics.</title>
        <authorList>
            <person name="Quaiser A."/>
            <person name="Ochsenreiter T."/>
            <person name="Lanz C."/>
            <person name="Schuster S.C."/>
            <person name="Treusch A.H."/>
            <person name="Eck J."/>
            <person name="Schleper C."/>
        </authorList>
    </citation>
    <scope>NUCLEOTIDE SEQUENCE</scope>
</reference>
<accession>Q7X310</accession>
<protein>
    <submittedName>
        <fullName evidence="2">Uncharacterized protein</fullName>
    </submittedName>
</protein>
<dbReference type="EMBL" id="AY281355">
    <property type="protein sequence ID" value="AAP58554.1"/>
    <property type="molecule type" value="Genomic_DNA"/>
</dbReference>
<proteinExistence type="predicted"/>
<name>Q7X310_9BACT</name>
<organism evidence="2">
    <name type="scientific">uncultured Acidobacteriota bacterium</name>
    <dbReference type="NCBI Taxonomy" id="171953"/>
    <lineage>
        <taxon>Bacteria</taxon>
        <taxon>Pseudomonadati</taxon>
        <taxon>Acidobacteriota</taxon>
        <taxon>environmental samples</taxon>
    </lineage>
</organism>